<dbReference type="RefSeq" id="WP_344352974.1">
    <property type="nucleotide sequence ID" value="NZ_BAAASM010000069.1"/>
</dbReference>
<dbReference type="Gene3D" id="3.30.565.10">
    <property type="entry name" value="Histidine kinase-like ATPase, C-terminal domain"/>
    <property type="match status" value="1"/>
</dbReference>
<feature type="domain" description="Histidine kinase/HSP90-like ATPase" evidence="2">
    <location>
        <begin position="18"/>
        <end position="127"/>
    </location>
</feature>
<dbReference type="SUPFAM" id="SSF55874">
    <property type="entry name" value="ATPase domain of HSP90 chaperone/DNA topoisomerase II/histidine kinase"/>
    <property type="match status" value="1"/>
</dbReference>
<reference evidence="4" key="1">
    <citation type="journal article" date="2019" name="Int. J. Syst. Evol. Microbiol.">
        <title>The Global Catalogue of Microorganisms (GCM) 10K type strain sequencing project: providing services to taxonomists for standard genome sequencing and annotation.</title>
        <authorList>
            <consortium name="The Broad Institute Genomics Platform"/>
            <consortium name="The Broad Institute Genome Sequencing Center for Infectious Disease"/>
            <person name="Wu L."/>
            <person name="Ma J."/>
        </authorList>
    </citation>
    <scope>NUCLEOTIDE SEQUENCE [LARGE SCALE GENOMIC DNA]</scope>
    <source>
        <strain evidence="4">KCTC 5701</strain>
    </source>
</reference>
<proteinExistence type="predicted"/>
<dbReference type="Pfam" id="PF13581">
    <property type="entry name" value="HATPase_c_2"/>
    <property type="match status" value="1"/>
</dbReference>
<keyword evidence="1" id="KW-0418">Kinase</keyword>
<evidence type="ECO:0000256" key="1">
    <source>
        <dbReference type="ARBA" id="ARBA00022527"/>
    </source>
</evidence>
<keyword evidence="3" id="KW-0067">ATP-binding</keyword>
<evidence type="ECO:0000313" key="3">
    <source>
        <dbReference type="EMBL" id="MFC5659138.1"/>
    </source>
</evidence>
<keyword evidence="1" id="KW-0723">Serine/threonine-protein kinase</keyword>
<dbReference type="InterPro" id="IPR003594">
    <property type="entry name" value="HATPase_dom"/>
</dbReference>
<dbReference type="InterPro" id="IPR036890">
    <property type="entry name" value="HATPase_C_sf"/>
</dbReference>
<dbReference type="PANTHER" id="PTHR35526">
    <property type="entry name" value="ANTI-SIGMA-F FACTOR RSBW-RELATED"/>
    <property type="match status" value="1"/>
</dbReference>
<dbReference type="GO" id="GO:0005524">
    <property type="term" value="F:ATP binding"/>
    <property type="evidence" value="ECO:0007669"/>
    <property type="project" value="UniProtKB-KW"/>
</dbReference>
<evidence type="ECO:0000259" key="2">
    <source>
        <dbReference type="Pfam" id="PF13581"/>
    </source>
</evidence>
<keyword evidence="3" id="KW-0547">Nucleotide-binding</keyword>
<keyword evidence="4" id="KW-1185">Reference proteome</keyword>
<organism evidence="3 4">
    <name type="scientific">Streptomyces nogalater</name>
    <dbReference type="NCBI Taxonomy" id="38314"/>
    <lineage>
        <taxon>Bacteria</taxon>
        <taxon>Bacillati</taxon>
        <taxon>Actinomycetota</taxon>
        <taxon>Actinomycetes</taxon>
        <taxon>Kitasatosporales</taxon>
        <taxon>Streptomycetaceae</taxon>
        <taxon>Streptomyces</taxon>
    </lineage>
</organism>
<gene>
    <name evidence="3" type="ORF">ACFP3J_27155</name>
</gene>
<dbReference type="EMBL" id="JBHSOE010000057">
    <property type="protein sequence ID" value="MFC5659138.1"/>
    <property type="molecule type" value="Genomic_DNA"/>
</dbReference>
<protein>
    <submittedName>
        <fullName evidence="3">ATP-binding protein</fullName>
    </submittedName>
</protein>
<dbReference type="CDD" id="cd16936">
    <property type="entry name" value="HATPase_RsbW-like"/>
    <property type="match status" value="1"/>
</dbReference>
<comment type="caution">
    <text evidence="3">The sequence shown here is derived from an EMBL/GenBank/DDBJ whole genome shotgun (WGS) entry which is preliminary data.</text>
</comment>
<dbReference type="PANTHER" id="PTHR35526:SF3">
    <property type="entry name" value="ANTI-SIGMA-F FACTOR RSBW"/>
    <property type="match status" value="1"/>
</dbReference>
<dbReference type="InterPro" id="IPR050267">
    <property type="entry name" value="Anti-sigma-factor_SerPK"/>
</dbReference>
<name>A0ABW0WN00_STRNO</name>
<accession>A0ABW0WN00</accession>
<evidence type="ECO:0000313" key="4">
    <source>
        <dbReference type="Proteomes" id="UP001596065"/>
    </source>
</evidence>
<sequence>MPISGTTDGRLRCVLPFKAAAVEVGPLRHTAARQLARWGMPAVTDEAEVIVTELATNVVKHVGDGAAATLVLEWKGDRLRLEVHDRSPALPSAKKAEHDDECGRGLHLVAGLATDWGVLLTAVGKAVWCEIPLGLGMDCRRIERAVQALERYQSAEDAPRRQGRSREASLDESAVELIADLLHWTAARGHDPDDFLDRAQMYYEGEADAA</sequence>
<dbReference type="Proteomes" id="UP001596065">
    <property type="component" value="Unassembled WGS sequence"/>
</dbReference>
<keyword evidence="1" id="KW-0808">Transferase</keyword>